<accession>A0A9C7GCY8</accession>
<dbReference type="SUPFAM" id="SSF49764">
    <property type="entry name" value="HSP20-like chaperones"/>
    <property type="match status" value="1"/>
</dbReference>
<dbReference type="InterPro" id="IPR008978">
    <property type="entry name" value="HSP20-like_chaperone"/>
</dbReference>
<dbReference type="EMBL" id="CAKJTG010000025">
    <property type="protein sequence ID" value="CAG9609880.1"/>
    <property type="molecule type" value="Genomic_DNA"/>
</dbReference>
<evidence type="ECO:0000313" key="3">
    <source>
        <dbReference type="Proteomes" id="UP000789845"/>
    </source>
</evidence>
<feature type="region of interest" description="Disordered" evidence="1">
    <location>
        <begin position="46"/>
        <end position="71"/>
    </location>
</feature>
<dbReference type="CDD" id="cd00298">
    <property type="entry name" value="ACD_sHsps_p23-like"/>
    <property type="match status" value="1"/>
</dbReference>
<gene>
    <name evidence="2" type="primary">gerT</name>
    <name evidence="2" type="ORF">NEOCIP111885_03623</name>
</gene>
<evidence type="ECO:0000256" key="1">
    <source>
        <dbReference type="SAM" id="MobiDB-lite"/>
    </source>
</evidence>
<sequence length="160" mass="18756">MLPWNFFPFNKKMNNQMGQFDQNEIDKFVKQMMGQMMPAQMQGMMSNHDWMKPSQSQPREQESSPSGESLSYSVFDTHNDVFVRISIKEESWLKQLKLYHTSNQLMVEQIPNANDKHTITLPSIVRKKGTTTSYKDNVLEVKIPKNIDMQYSEIEITEQT</sequence>
<dbReference type="AlphaFoldDB" id="A0A9C7GCY8"/>
<organism evidence="2 3">
    <name type="scientific">Pseudoneobacillus rhizosphaerae</name>
    <dbReference type="NCBI Taxonomy" id="2880968"/>
    <lineage>
        <taxon>Bacteria</taxon>
        <taxon>Bacillati</taxon>
        <taxon>Bacillota</taxon>
        <taxon>Bacilli</taxon>
        <taxon>Bacillales</taxon>
        <taxon>Bacillaceae</taxon>
        <taxon>Pseudoneobacillus</taxon>
    </lineage>
</organism>
<keyword evidence="3" id="KW-1185">Reference proteome</keyword>
<feature type="compositionally biased region" description="Low complexity" evidence="1">
    <location>
        <begin position="53"/>
        <end position="71"/>
    </location>
</feature>
<reference evidence="2" key="1">
    <citation type="submission" date="2021-10" db="EMBL/GenBank/DDBJ databases">
        <authorList>
            <person name="Criscuolo A."/>
        </authorList>
    </citation>
    <scope>NUCLEOTIDE SEQUENCE</scope>
    <source>
        <strain evidence="2">CIP111885</strain>
    </source>
</reference>
<dbReference type="Proteomes" id="UP000789845">
    <property type="component" value="Unassembled WGS sequence"/>
</dbReference>
<comment type="caution">
    <text evidence="2">The sequence shown here is derived from an EMBL/GenBank/DDBJ whole genome shotgun (WGS) entry which is preliminary data.</text>
</comment>
<proteinExistence type="predicted"/>
<protein>
    <submittedName>
        <fullName evidence="2">Spore germination protein GerT</fullName>
    </submittedName>
</protein>
<name>A0A9C7GCY8_9BACI</name>
<evidence type="ECO:0000313" key="2">
    <source>
        <dbReference type="EMBL" id="CAG9609880.1"/>
    </source>
</evidence>